<evidence type="ECO:0000313" key="1">
    <source>
        <dbReference type="EMBL" id="PYZ93842.1"/>
    </source>
</evidence>
<protein>
    <submittedName>
        <fullName evidence="1">Uncharacterized protein</fullName>
    </submittedName>
</protein>
<accession>A0A323TF10</accession>
<evidence type="ECO:0000313" key="2">
    <source>
        <dbReference type="Proteomes" id="UP000248214"/>
    </source>
</evidence>
<dbReference type="Proteomes" id="UP000248214">
    <property type="component" value="Unassembled WGS sequence"/>
</dbReference>
<organism evidence="1 2">
    <name type="scientific">Salipaludibacillus keqinensis</name>
    <dbReference type="NCBI Taxonomy" id="2045207"/>
    <lineage>
        <taxon>Bacteria</taxon>
        <taxon>Bacillati</taxon>
        <taxon>Bacillota</taxon>
        <taxon>Bacilli</taxon>
        <taxon>Bacillales</taxon>
        <taxon>Bacillaceae</taxon>
    </lineage>
</organism>
<proteinExistence type="predicted"/>
<comment type="caution">
    <text evidence="1">The sequence shown here is derived from an EMBL/GenBank/DDBJ whole genome shotgun (WGS) entry which is preliminary data.</text>
</comment>
<keyword evidence="2" id="KW-1185">Reference proteome</keyword>
<gene>
    <name evidence="1" type="ORF">CR194_11930</name>
</gene>
<name>A0A323TF10_9BACI</name>
<reference evidence="1 2" key="1">
    <citation type="submission" date="2017-10" db="EMBL/GenBank/DDBJ databases">
        <title>Bacillus sp. nov., a halophilic bacterium isolated from a Keqin Lake.</title>
        <authorList>
            <person name="Wang H."/>
        </authorList>
    </citation>
    <scope>NUCLEOTIDE SEQUENCE [LARGE SCALE GENOMIC DNA]</scope>
    <source>
        <strain evidence="1 2">KQ-12</strain>
    </source>
</reference>
<sequence>MNMLKKMFISMMTMTILIISGFMFLFQGSVDGTLGMPDSPIGEKMEKSFEDESYVYYLNDEQILSAIEKGVTSTELIDDFLLDKSEVTELQETDVAFAYVETPYLTVLKESRNIFDRYGRRPVPQELKPELMDQFLPVHIRFYENKGYVYNVKVLQEDHEVEYFRRETRGSGSMKTLYVKVDDLDFSERAIVQVEDKIDPSINHSFYLDFQIYKP</sequence>
<dbReference type="AlphaFoldDB" id="A0A323TF10"/>
<dbReference type="EMBL" id="PDOD01000002">
    <property type="protein sequence ID" value="PYZ93842.1"/>
    <property type="molecule type" value="Genomic_DNA"/>
</dbReference>